<gene>
    <name evidence="1" type="ORF">NM688_g2808</name>
</gene>
<protein>
    <submittedName>
        <fullName evidence="1">Uncharacterized protein</fullName>
    </submittedName>
</protein>
<sequence>MSIAAGTSRSPLSSLLLRQNKNVAFTRYDTVRRFFLKQAFTPPPSNTRAPVLRTLTTFHGFYAQPGNLQRHFALLLRSQQPWRSLHSSTRAQSSERKEDGVPGRTDAEKRESELEEVAKKKPSAVPADYPHQFENYSAFFRRLALRLPHMHRPTRDDFLNAATGFWQRMRVRFKWITIRSFRKYNADDISAFISWFIMSQTLWLFVGTTTFFSVIFATLNSLRMQEYVARAISDYLTDETGITIFFESAIVPKWKDSRISFKNVYITRRPDAARVAAEKNSGHDIARGYDVSNHPANHRISDDDDDVNEDLHEEDTNYSMFDLTVDSIDVTLSLARWFDGRGLVSDAMVKGVRGVLDRRSVTWDPDHPLDPASFRHLAQPGDFELESLQLEDVLITVYQPGEFRPYTASIFRADIKKFRKQWMFYDFLSADNVVGQFDNCLFSLHKPQSIGRTMEQDLKDGQWSRMSRFRIDGVNVDHLQAMTTQEGPISWITSGKVDAVLDIKFPRDHNNAMPLNELIGEIAEAITTAAASAVTDRIPGQRELAKPPLSAPSDKADDQRAESDPLRVIIDIDLRFRDLKAAVPIFTHDLSYTNNALIRPIVAFMNANRTLVPIHCRVVKDLGDFDGSWTMWETGLMDIIAVKVYEAMAYHVTQANFNRRIKVVSAWSLQMTANAIISALRSIIDPMASQLREIYAEGFPYGVVFPAGALPGALA</sequence>
<comment type="caution">
    <text evidence="1">The sequence shown here is derived from an EMBL/GenBank/DDBJ whole genome shotgun (WGS) entry which is preliminary data.</text>
</comment>
<keyword evidence="2" id="KW-1185">Reference proteome</keyword>
<evidence type="ECO:0000313" key="1">
    <source>
        <dbReference type="EMBL" id="KAJ3555012.1"/>
    </source>
</evidence>
<evidence type="ECO:0000313" key="2">
    <source>
        <dbReference type="Proteomes" id="UP001148662"/>
    </source>
</evidence>
<dbReference type="Proteomes" id="UP001148662">
    <property type="component" value="Unassembled WGS sequence"/>
</dbReference>
<dbReference type="EMBL" id="JANHOG010000374">
    <property type="protein sequence ID" value="KAJ3555012.1"/>
    <property type="molecule type" value="Genomic_DNA"/>
</dbReference>
<accession>A0ACC1T7R8</accession>
<proteinExistence type="predicted"/>
<reference evidence="1" key="1">
    <citation type="submission" date="2022-07" db="EMBL/GenBank/DDBJ databases">
        <title>Genome Sequence of Phlebia brevispora.</title>
        <authorList>
            <person name="Buettner E."/>
        </authorList>
    </citation>
    <scope>NUCLEOTIDE SEQUENCE</scope>
    <source>
        <strain evidence="1">MPL23</strain>
    </source>
</reference>
<name>A0ACC1T7R8_9APHY</name>
<organism evidence="1 2">
    <name type="scientific">Phlebia brevispora</name>
    <dbReference type="NCBI Taxonomy" id="194682"/>
    <lineage>
        <taxon>Eukaryota</taxon>
        <taxon>Fungi</taxon>
        <taxon>Dikarya</taxon>
        <taxon>Basidiomycota</taxon>
        <taxon>Agaricomycotina</taxon>
        <taxon>Agaricomycetes</taxon>
        <taxon>Polyporales</taxon>
        <taxon>Meruliaceae</taxon>
        <taxon>Phlebia</taxon>
    </lineage>
</organism>